<dbReference type="EMBL" id="CP001661">
    <property type="protein sequence ID" value="ACT18136.1"/>
    <property type="molecule type" value="Genomic_DNA"/>
</dbReference>
<dbReference type="KEGG" id="gem:GM21_2084"/>
<evidence type="ECO:0000256" key="20">
    <source>
        <dbReference type="PROSITE-ProRule" id="PRU00391"/>
    </source>
</evidence>
<keyword evidence="14" id="KW-0234">DNA repair</keyword>
<evidence type="ECO:0000259" key="22">
    <source>
        <dbReference type="PROSITE" id="PS51068"/>
    </source>
</evidence>
<dbReference type="AlphaFoldDB" id="C6E941"/>
<keyword evidence="9" id="KW-0227">DNA damage</keyword>
<dbReference type="eggNOG" id="COG0266">
    <property type="taxonomic scope" value="Bacteria"/>
</dbReference>
<accession>C6E941</accession>
<feature type="domain" description="FPG-type" evidence="21">
    <location>
        <begin position="235"/>
        <end position="269"/>
    </location>
</feature>
<dbReference type="InterPro" id="IPR010663">
    <property type="entry name" value="Znf_FPG/IleRS"/>
</dbReference>
<evidence type="ECO:0000256" key="6">
    <source>
        <dbReference type="ARBA" id="ARBA00012720"/>
    </source>
</evidence>
<dbReference type="EC" id="4.2.99.18" evidence="6"/>
<dbReference type="SMART" id="SM01232">
    <property type="entry name" value="H2TH"/>
    <property type="match status" value="1"/>
</dbReference>
<comment type="catalytic activity">
    <reaction evidence="19">
        <text>2'-deoxyribonucleotide-(2'-deoxyribose 5'-phosphate)-2'-deoxyribonucleotide-DNA = a 3'-end 2'-deoxyribonucleotide-(2,3-dehydro-2,3-deoxyribose 5'-phosphate)-DNA + a 5'-end 5'-phospho-2'-deoxyribonucleoside-DNA + H(+)</text>
        <dbReference type="Rhea" id="RHEA:66592"/>
        <dbReference type="Rhea" id="RHEA-COMP:13180"/>
        <dbReference type="Rhea" id="RHEA-COMP:16897"/>
        <dbReference type="Rhea" id="RHEA-COMP:17067"/>
        <dbReference type="ChEBI" id="CHEBI:15378"/>
        <dbReference type="ChEBI" id="CHEBI:136412"/>
        <dbReference type="ChEBI" id="CHEBI:157695"/>
        <dbReference type="ChEBI" id="CHEBI:167181"/>
        <dbReference type="EC" id="4.2.99.18"/>
    </reaction>
</comment>
<proteinExistence type="inferred from homology"/>
<organism evidence="23">
    <name type="scientific">Geobacter sp. (strain M21)</name>
    <dbReference type="NCBI Taxonomy" id="443144"/>
    <lineage>
        <taxon>Bacteria</taxon>
        <taxon>Pseudomonadati</taxon>
        <taxon>Thermodesulfobacteriota</taxon>
        <taxon>Desulfuromonadia</taxon>
        <taxon>Geobacterales</taxon>
        <taxon>Geobacteraceae</taxon>
        <taxon>Geobacter</taxon>
    </lineage>
</organism>
<keyword evidence="10 20" id="KW-0863">Zinc-finger</keyword>
<dbReference type="Gene3D" id="1.10.8.50">
    <property type="match status" value="1"/>
</dbReference>
<sequence length="271" mass="29674">MPELPEVEVTRLGIAAQLVGARIAAVAVHSPKLRTLVPPELPSILAGQSILSLTRRGKYLIITCRQGSLLLHLGMTGHLRLVPAGAGAGAHDHFDLVLESGLILRLNDVRRFGSIHFTSGDPLKHKLLRGIGPEPLTDELTGHYLYRKSRGKKAPLQRFLMDSSVVAGLGNIYAAETLFRCGMLPFTQAGSLSEGDCDRLCDCIKKTLAASIEAGRVMDFTVREEKLVYFPQQLYVYGREGLACRECGSAIERGRLGNRSTFHCPRCQSRL</sequence>
<dbReference type="NCBIfam" id="NF002211">
    <property type="entry name" value="PRK01103.1"/>
    <property type="match status" value="1"/>
</dbReference>
<evidence type="ECO:0000313" key="23">
    <source>
        <dbReference type="EMBL" id="ACT18136.1"/>
    </source>
</evidence>
<comment type="catalytic activity">
    <reaction evidence="1">
        <text>Hydrolysis of DNA containing ring-opened 7-methylguanine residues, releasing 2,6-diamino-4-hydroxy-5-(N-methyl)formamidopyrimidine.</text>
        <dbReference type="EC" id="3.2.2.23"/>
    </reaction>
</comment>
<keyword evidence="13" id="KW-0238">DNA-binding</keyword>
<dbReference type="Pfam" id="PF06827">
    <property type="entry name" value="zf-FPG_IleRS"/>
    <property type="match status" value="1"/>
</dbReference>
<evidence type="ECO:0000256" key="15">
    <source>
        <dbReference type="ARBA" id="ARBA00023239"/>
    </source>
</evidence>
<dbReference type="SUPFAM" id="SSF81624">
    <property type="entry name" value="N-terminal domain of MutM-like DNA repair proteins"/>
    <property type="match status" value="1"/>
</dbReference>
<comment type="cofactor">
    <cofactor evidence="2">
        <name>Zn(2+)</name>
        <dbReference type="ChEBI" id="CHEBI:29105"/>
    </cofactor>
</comment>
<evidence type="ECO:0000256" key="2">
    <source>
        <dbReference type="ARBA" id="ARBA00001947"/>
    </source>
</evidence>
<evidence type="ECO:0000256" key="12">
    <source>
        <dbReference type="ARBA" id="ARBA00022833"/>
    </source>
</evidence>
<evidence type="ECO:0000256" key="4">
    <source>
        <dbReference type="ARBA" id="ARBA00011245"/>
    </source>
</evidence>
<evidence type="ECO:0000256" key="19">
    <source>
        <dbReference type="ARBA" id="ARBA00044632"/>
    </source>
</evidence>
<dbReference type="STRING" id="443144.GM21_2084"/>
<keyword evidence="8" id="KW-0479">Metal-binding</keyword>
<reference evidence="23" key="1">
    <citation type="submission" date="2009-07" db="EMBL/GenBank/DDBJ databases">
        <title>Complete sequence of Geobacter sp. M21.</title>
        <authorList>
            <consortium name="US DOE Joint Genome Institute"/>
            <person name="Lucas S."/>
            <person name="Copeland A."/>
            <person name="Lapidus A."/>
            <person name="Glavina del Rio T."/>
            <person name="Dalin E."/>
            <person name="Tice H."/>
            <person name="Bruce D."/>
            <person name="Goodwin L."/>
            <person name="Pitluck S."/>
            <person name="Saunders E."/>
            <person name="Brettin T."/>
            <person name="Detter J.C."/>
            <person name="Han C."/>
            <person name="Larimer F."/>
            <person name="Land M."/>
            <person name="Hauser L."/>
            <person name="Kyrpides N."/>
            <person name="Ovchinnikova G."/>
            <person name="Lovley D."/>
        </authorList>
    </citation>
    <scope>NUCLEOTIDE SEQUENCE [LARGE SCALE GENOMIC DNA]</scope>
    <source>
        <strain evidence="23">M21</strain>
    </source>
</reference>
<keyword evidence="16" id="KW-0511">Multifunctional enzyme</keyword>
<feature type="domain" description="Formamidopyrimidine-DNA glycosylase catalytic" evidence="22">
    <location>
        <begin position="2"/>
        <end position="113"/>
    </location>
</feature>
<dbReference type="CDD" id="cd08966">
    <property type="entry name" value="EcFpg-like_N"/>
    <property type="match status" value="1"/>
</dbReference>
<dbReference type="InterPro" id="IPR000214">
    <property type="entry name" value="Znf_DNA_glyclase/AP_lyase"/>
</dbReference>
<dbReference type="InterPro" id="IPR020629">
    <property type="entry name" value="FPG_Glyclase"/>
</dbReference>
<dbReference type="PROSITE" id="PS51068">
    <property type="entry name" value="FPG_CAT"/>
    <property type="match status" value="1"/>
</dbReference>
<evidence type="ECO:0000256" key="8">
    <source>
        <dbReference type="ARBA" id="ARBA00022723"/>
    </source>
</evidence>
<dbReference type="SMART" id="SM00898">
    <property type="entry name" value="Fapy_DNA_glyco"/>
    <property type="match status" value="1"/>
</dbReference>
<comment type="similarity">
    <text evidence="3">Belongs to the FPG family.</text>
</comment>
<keyword evidence="17 23" id="KW-0326">Glycosidase</keyword>
<comment type="subunit">
    <text evidence="4">Monomer.</text>
</comment>
<dbReference type="GO" id="GO:0140078">
    <property type="term" value="F:class I DNA-(apurinic or apyrimidinic site) endonuclease activity"/>
    <property type="evidence" value="ECO:0007669"/>
    <property type="project" value="UniProtKB-EC"/>
</dbReference>
<dbReference type="SUPFAM" id="SSF57716">
    <property type="entry name" value="Glucocorticoid receptor-like (DNA-binding domain)"/>
    <property type="match status" value="1"/>
</dbReference>
<keyword evidence="12" id="KW-0862">Zinc</keyword>
<keyword evidence="11 23" id="KW-0378">Hydrolase</keyword>
<evidence type="ECO:0000256" key="10">
    <source>
        <dbReference type="ARBA" id="ARBA00022771"/>
    </source>
</evidence>
<dbReference type="HOGENOM" id="CLU_038423_1_1_7"/>
<dbReference type="GO" id="GO:0034039">
    <property type="term" value="F:8-oxo-7,8-dihydroguanine DNA N-glycosylase activity"/>
    <property type="evidence" value="ECO:0007669"/>
    <property type="project" value="TreeGrafter"/>
</dbReference>
<dbReference type="GO" id="GO:0008270">
    <property type="term" value="F:zinc ion binding"/>
    <property type="evidence" value="ECO:0007669"/>
    <property type="project" value="UniProtKB-KW"/>
</dbReference>
<evidence type="ECO:0000256" key="11">
    <source>
        <dbReference type="ARBA" id="ARBA00022801"/>
    </source>
</evidence>
<evidence type="ECO:0000256" key="7">
    <source>
        <dbReference type="ARBA" id="ARBA00016240"/>
    </source>
</evidence>
<evidence type="ECO:0000256" key="9">
    <source>
        <dbReference type="ARBA" id="ARBA00022763"/>
    </source>
</evidence>
<dbReference type="InterPro" id="IPR010979">
    <property type="entry name" value="Ribosomal_uS13-like_H2TH"/>
</dbReference>
<dbReference type="OrthoDB" id="9800855at2"/>
<dbReference type="Gene3D" id="3.20.190.10">
    <property type="entry name" value="MutM-like, N-terminal"/>
    <property type="match status" value="1"/>
</dbReference>
<dbReference type="Pfam" id="PF01149">
    <property type="entry name" value="Fapy_DNA_glyco"/>
    <property type="match status" value="1"/>
</dbReference>
<dbReference type="EC" id="3.2.2.23" evidence="5"/>
<evidence type="ECO:0000256" key="1">
    <source>
        <dbReference type="ARBA" id="ARBA00001668"/>
    </source>
</evidence>
<dbReference type="SUPFAM" id="SSF46946">
    <property type="entry name" value="S13-like H2TH domain"/>
    <property type="match status" value="1"/>
</dbReference>
<dbReference type="PANTHER" id="PTHR22993">
    <property type="entry name" value="FORMAMIDOPYRIMIDINE-DNA GLYCOSYLASE"/>
    <property type="match status" value="1"/>
</dbReference>
<keyword evidence="15" id="KW-0456">Lyase</keyword>
<dbReference type="PANTHER" id="PTHR22993:SF9">
    <property type="entry name" value="FORMAMIDOPYRIMIDINE-DNA GLYCOSYLASE"/>
    <property type="match status" value="1"/>
</dbReference>
<evidence type="ECO:0000256" key="3">
    <source>
        <dbReference type="ARBA" id="ARBA00009409"/>
    </source>
</evidence>
<dbReference type="InterPro" id="IPR012319">
    <property type="entry name" value="FPG_cat"/>
</dbReference>
<evidence type="ECO:0000256" key="17">
    <source>
        <dbReference type="ARBA" id="ARBA00023295"/>
    </source>
</evidence>
<dbReference type="GO" id="GO:0003684">
    <property type="term" value="F:damaged DNA binding"/>
    <property type="evidence" value="ECO:0007669"/>
    <property type="project" value="InterPro"/>
</dbReference>
<evidence type="ECO:0000259" key="21">
    <source>
        <dbReference type="PROSITE" id="PS51066"/>
    </source>
</evidence>
<evidence type="ECO:0000256" key="16">
    <source>
        <dbReference type="ARBA" id="ARBA00023268"/>
    </source>
</evidence>
<protein>
    <recommendedName>
        <fullName evidence="7">Formamidopyrimidine-DNA glycosylase</fullName>
        <ecNumber evidence="5">3.2.2.23</ecNumber>
        <ecNumber evidence="6">4.2.99.18</ecNumber>
    </recommendedName>
    <alternativeName>
        <fullName evidence="18">DNA-(apurinic or apyrimidinic site) lyase MutM</fullName>
    </alternativeName>
</protein>
<dbReference type="Pfam" id="PF06831">
    <property type="entry name" value="H2TH"/>
    <property type="match status" value="1"/>
</dbReference>
<evidence type="ECO:0000256" key="14">
    <source>
        <dbReference type="ARBA" id="ARBA00023204"/>
    </source>
</evidence>
<dbReference type="InterPro" id="IPR015886">
    <property type="entry name" value="H2TH_FPG"/>
</dbReference>
<dbReference type="GO" id="GO:0006284">
    <property type="term" value="P:base-excision repair"/>
    <property type="evidence" value="ECO:0007669"/>
    <property type="project" value="InterPro"/>
</dbReference>
<dbReference type="NCBIfam" id="TIGR00577">
    <property type="entry name" value="fpg"/>
    <property type="match status" value="1"/>
</dbReference>
<dbReference type="FunFam" id="1.10.8.50:FF:000003">
    <property type="entry name" value="Formamidopyrimidine-DNA glycosylase"/>
    <property type="match status" value="1"/>
</dbReference>
<evidence type="ECO:0000256" key="5">
    <source>
        <dbReference type="ARBA" id="ARBA00012024"/>
    </source>
</evidence>
<evidence type="ECO:0000256" key="13">
    <source>
        <dbReference type="ARBA" id="ARBA00023125"/>
    </source>
</evidence>
<gene>
    <name evidence="23" type="ordered locus">GM21_2084</name>
</gene>
<evidence type="ECO:0000256" key="18">
    <source>
        <dbReference type="ARBA" id="ARBA00030638"/>
    </source>
</evidence>
<dbReference type="InterPro" id="IPR035937">
    <property type="entry name" value="FPG_N"/>
</dbReference>
<dbReference type="PROSITE" id="PS51066">
    <property type="entry name" value="ZF_FPG_2"/>
    <property type="match status" value="1"/>
</dbReference>
<name>C6E941_GEOSM</name>